<dbReference type="Pfam" id="PF13646">
    <property type="entry name" value="HEAT_2"/>
    <property type="match status" value="1"/>
</dbReference>
<organism evidence="3 4">
    <name type="scientific">Desulfomonile tiedjei (strain ATCC 49306 / DSM 6799 / DCB-1)</name>
    <dbReference type="NCBI Taxonomy" id="706587"/>
    <lineage>
        <taxon>Bacteria</taxon>
        <taxon>Pseudomonadati</taxon>
        <taxon>Thermodesulfobacteriota</taxon>
        <taxon>Desulfomonilia</taxon>
        <taxon>Desulfomonilales</taxon>
        <taxon>Desulfomonilaceae</taxon>
        <taxon>Desulfomonile</taxon>
    </lineage>
</organism>
<feature type="transmembrane region" description="Helical" evidence="1">
    <location>
        <begin position="266"/>
        <end position="287"/>
    </location>
</feature>
<dbReference type="STRING" id="706587.Desti_2618"/>
<feature type="transmembrane region" description="Helical" evidence="1">
    <location>
        <begin position="52"/>
        <end position="71"/>
    </location>
</feature>
<feature type="transmembrane region" description="Helical" evidence="1">
    <location>
        <begin position="308"/>
        <end position="327"/>
    </location>
</feature>
<dbReference type="OrthoDB" id="5409634at2"/>
<dbReference type="SUPFAM" id="SSF51206">
    <property type="entry name" value="cAMP-binding domain-like"/>
    <property type="match status" value="1"/>
</dbReference>
<dbReference type="InterPro" id="IPR018490">
    <property type="entry name" value="cNMP-bd_dom_sf"/>
</dbReference>
<accession>I4C6V7</accession>
<feature type="transmembrane region" description="Helical" evidence="1">
    <location>
        <begin position="112"/>
        <end position="132"/>
    </location>
</feature>
<feature type="transmembrane region" description="Helical" evidence="1">
    <location>
        <begin position="233"/>
        <end position="254"/>
    </location>
</feature>
<dbReference type="eggNOG" id="COG1413">
    <property type="taxonomic scope" value="Bacteria"/>
</dbReference>
<dbReference type="SUPFAM" id="SSF48371">
    <property type="entry name" value="ARM repeat"/>
    <property type="match status" value="1"/>
</dbReference>
<dbReference type="HOGENOM" id="CLU_350509_0_0_7"/>
<feature type="transmembrane region" description="Helical" evidence="1">
    <location>
        <begin position="78"/>
        <end position="100"/>
    </location>
</feature>
<dbReference type="PROSITE" id="PS50042">
    <property type="entry name" value="CNMP_BINDING_3"/>
    <property type="match status" value="1"/>
</dbReference>
<dbReference type="InterPro" id="IPR000595">
    <property type="entry name" value="cNMP-bd_dom"/>
</dbReference>
<dbReference type="EMBL" id="CP003360">
    <property type="protein sequence ID" value="AFM25298.1"/>
    <property type="molecule type" value="Genomic_DNA"/>
</dbReference>
<proteinExistence type="predicted"/>
<gene>
    <name evidence="3" type="ordered locus">Desti_2618</name>
</gene>
<dbReference type="PANTHER" id="PTHR23011">
    <property type="entry name" value="CYCLIC NUCLEOTIDE-BINDING DOMAIN CONTAINING PROTEIN"/>
    <property type="match status" value="1"/>
</dbReference>
<dbReference type="AlphaFoldDB" id="I4C6V7"/>
<feature type="domain" description="Cyclic nucleotide-binding" evidence="2">
    <location>
        <begin position="760"/>
        <end position="863"/>
    </location>
</feature>
<evidence type="ECO:0000259" key="2">
    <source>
        <dbReference type="PROSITE" id="PS50042"/>
    </source>
</evidence>
<dbReference type="Pfam" id="PF00027">
    <property type="entry name" value="cNMP_binding"/>
    <property type="match status" value="1"/>
</dbReference>
<dbReference type="InterPro" id="IPR014710">
    <property type="entry name" value="RmlC-like_jellyroll"/>
</dbReference>
<dbReference type="InterPro" id="IPR011989">
    <property type="entry name" value="ARM-like"/>
</dbReference>
<dbReference type="eggNOG" id="COG0664">
    <property type="taxonomic scope" value="Bacteria"/>
</dbReference>
<feature type="transmembrane region" description="Helical" evidence="1">
    <location>
        <begin position="175"/>
        <end position="192"/>
    </location>
</feature>
<keyword evidence="1" id="KW-0472">Membrane</keyword>
<dbReference type="PANTHER" id="PTHR23011:SF28">
    <property type="entry name" value="CYCLIC NUCLEOTIDE-BINDING DOMAIN CONTAINING PROTEIN"/>
    <property type="match status" value="1"/>
</dbReference>
<keyword evidence="1" id="KW-0812">Transmembrane</keyword>
<feature type="transmembrane region" description="Helical" evidence="1">
    <location>
        <begin position="21"/>
        <end position="40"/>
    </location>
</feature>
<dbReference type="KEGG" id="dti:Desti_2618"/>
<name>I4C6V7_DESTA</name>
<reference evidence="4" key="1">
    <citation type="submission" date="2012-06" db="EMBL/GenBank/DDBJ databases">
        <title>Complete sequence of chromosome of Desulfomonile tiedjei DSM 6799.</title>
        <authorList>
            <person name="Lucas S."/>
            <person name="Copeland A."/>
            <person name="Lapidus A."/>
            <person name="Glavina del Rio T."/>
            <person name="Dalin E."/>
            <person name="Tice H."/>
            <person name="Bruce D."/>
            <person name="Goodwin L."/>
            <person name="Pitluck S."/>
            <person name="Peters L."/>
            <person name="Ovchinnikova G."/>
            <person name="Zeytun A."/>
            <person name="Lu M."/>
            <person name="Kyrpides N."/>
            <person name="Mavromatis K."/>
            <person name="Ivanova N."/>
            <person name="Brettin T."/>
            <person name="Detter J.C."/>
            <person name="Han C."/>
            <person name="Larimer F."/>
            <person name="Land M."/>
            <person name="Hauser L."/>
            <person name="Markowitz V."/>
            <person name="Cheng J.-F."/>
            <person name="Hugenholtz P."/>
            <person name="Woyke T."/>
            <person name="Wu D."/>
            <person name="Spring S."/>
            <person name="Schroeder M."/>
            <person name="Brambilla E."/>
            <person name="Klenk H.-P."/>
            <person name="Eisen J.A."/>
        </authorList>
    </citation>
    <scope>NUCLEOTIDE SEQUENCE [LARGE SCALE GENOMIC DNA]</scope>
    <source>
        <strain evidence="4">ATCC 49306 / DSM 6799 / DCB-1</strain>
    </source>
</reference>
<dbReference type="SMART" id="SM00100">
    <property type="entry name" value="cNMP"/>
    <property type="match status" value="1"/>
</dbReference>
<evidence type="ECO:0000313" key="3">
    <source>
        <dbReference type="EMBL" id="AFM25298.1"/>
    </source>
</evidence>
<keyword evidence="1" id="KW-1133">Transmembrane helix</keyword>
<dbReference type="Gene3D" id="2.60.120.10">
    <property type="entry name" value="Jelly Rolls"/>
    <property type="match status" value="1"/>
</dbReference>
<keyword evidence="4" id="KW-1185">Reference proteome</keyword>
<dbReference type="Proteomes" id="UP000006055">
    <property type="component" value="Chromosome"/>
</dbReference>
<feature type="transmembrane region" description="Helical" evidence="1">
    <location>
        <begin position="144"/>
        <end position="163"/>
    </location>
</feature>
<dbReference type="eggNOG" id="COG3202">
    <property type="taxonomic scope" value="Bacteria"/>
</dbReference>
<dbReference type="RefSeq" id="WP_014810439.1">
    <property type="nucleotide sequence ID" value="NC_018025.1"/>
</dbReference>
<dbReference type="CDD" id="cd00038">
    <property type="entry name" value="CAP_ED"/>
    <property type="match status" value="1"/>
</dbReference>
<dbReference type="Gene3D" id="1.25.10.10">
    <property type="entry name" value="Leucine-rich Repeat Variant"/>
    <property type="match status" value="1"/>
</dbReference>
<sequence>MKQFLEKHLKVYLHEASKFIWIAWICFAIFLVTAIFRNYVDTAFLKRYGPNYIPYMLVINAILTFFVMGVIDRLGRKFSDYILLSAFLGLYGVLVTLLFFTVKADLSISYPILYQLLYLLDSVLLVYLWNIAGDLFDARQGKRIFPLITAGQVLGTTVGSFLTRPLTVLLRGEDPVLLVFAGISLAIAVYMWRTGSGFLSHVKPKIQTVRGVAKTIGLTEVPRLIKEYPIVRYLVVTGLIPNILLPIFFFQFSVVANSTFHSEQSLISFLSIFRGTTTLVTFVLLFFMGRMYSSIGLANSSIVQPLNFAVLFGSLPLFFNIFVAAYGQFSTILIQRAIAGPVNKILYSIIPSDLQAWSRTFIRGSVLKVGMLSGSLTMIFLKPYLAPKSLSYIAFVLALYWLVETLNFRKHYTRILKQVIAEKQVDFEQIEAVRPFEGAGATAELGSATVANRVEESVEMPERAAPVMDPEIALKLLDDENSLTRAEAAASFAQSKDMRAVRKLIQLLEDTDDDVRQAAIEALMGYGELILPFLEVSLLEAPPRTKQAILEVIRLSGLTEFEIVPFLGKELAQAYWHLIAVRDLDRIEGMSVKMLKDHLLAANEEHLSLIFYALWVYHTDMRLMYQALKSESASIAVELVENSIQKELSPYLIPLIEDIPLNEKIEEGRKLFPLVRKETPERVVTFLVESDDPITRMLALFVIAEQMPEYSFLPVVESRLSDDQPHVRDIADYALKRILHEDITMPDIIDKINKLRTFTIFEGMGVRELHAISSVISVETFSPGEVLIKQGEENSSIYLIVSGQITIYEKYGTDEQKAKATVGEGAFLGELSLFTRMPPNATCVADVVTEAYVLRHHQFQEIMKVYPQIGINLCRFFTMKLRQVAY</sequence>
<dbReference type="InterPro" id="IPR016024">
    <property type="entry name" value="ARM-type_fold"/>
</dbReference>
<evidence type="ECO:0000313" key="4">
    <source>
        <dbReference type="Proteomes" id="UP000006055"/>
    </source>
</evidence>
<evidence type="ECO:0000256" key="1">
    <source>
        <dbReference type="SAM" id="Phobius"/>
    </source>
</evidence>
<protein>
    <submittedName>
        <fullName evidence="3">Cyclic nucleotide-binding protein,HEAT repeat protein</fullName>
    </submittedName>
</protein>